<protein>
    <submittedName>
        <fullName evidence="1">Uncharacterized protein</fullName>
    </submittedName>
</protein>
<organism evidence="1 2">
    <name type="scientific">Caerostris extrusa</name>
    <name type="common">Bark spider</name>
    <name type="synonym">Caerostris bankana</name>
    <dbReference type="NCBI Taxonomy" id="172846"/>
    <lineage>
        <taxon>Eukaryota</taxon>
        <taxon>Metazoa</taxon>
        <taxon>Ecdysozoa</taxon>
        <taxon>Arthropoda</taxon>
        <taxon>Chelicerata</taxon>
        <taxon>Arachnida</taxon>
        <taxon>Araneae</taxon>
        <taxon>Araneomorphae</taxon>
        <taxon>Entelegynae</taxon>
        <taxon>Araneoidea</taxon>
        <taxon>Araneidae</taxon>
        <taxon>Caerostris</taxon>
    </lineage>
</organism>
<gene>
    <name evidence="1" type="ORF">CEXT_670171</name>
</gene>
<evidence type="ECO:0000313" key="1">
    <source>
        <dbReference type="EMBL" id="GIY82195.1"/>
    </source>
</evidence>
<sequence>MDFSDTKTSGETHFVNSFFCGNLPLSKAILESRMSRTFPQNTSFPSEKLSLLKCTLLRRQIREASGDEGCTKGLPGPKRKVLTDHFASLVLRGRHFSVFCKVIYCGSLNLKKSSCVYECLITLPAESRQAPT</sequence>
<proteinExistence type="predicted"/>
<evidence type="ECO:0000313" key="2">
    <source>
        <dbReference type="Proteomes" id="UP001054945"/>
    </source>
</evidence>
<reference evidence="1 2" key="1">
    <citation type="submission" date="2021-06" db="EMBL/GenBank/DDBJ databases">
        <title>Caerostris extrusa draft genome.</title>
        <authorList>
            <person name="Kono N."/>
            <person name="Arakawa K."/>
        </authorList>
    </citation>
    <scope>NUCLEOTIDE SEQUENCE [LARGE SCALE GENOMIC DNA]</scope>
</reference>
<name>A0AAV4WH82_CAEEX</name>
<dbReference type="AlphaFoldDB" id="A0AAV4WH82"/>
<dbReference type="EMBL" id="BPLR01016219">
    <property type="protein sequence ID" value="GIY82195.1"/>
    <property type="molecule type" value="Genomic_DNA"/>
</dbReference>
<keyword evidence="2" id="KW-1185">Reference proteome</keyword>
<comment type="caution">
    <text evidence="1">The sequence shown here is derived from an EMBL/GenBank/DDBJ whole genome shotgun (WGS) entry which is preliminary data.</text>
</comment>
<dbReference type="Proteomes" id="UP001054945">
    <property type="component" value="Unassembled WGS sequence"/>
</dbReference>
<accession>A0AAV4WH82</accession>